<feature type="compositionally biased region" description="Polar residues" evidence="1">
    <location>
        <begin position="1"/>
        <end position="11"/>
    </location>
</feature>
<reference evidence="2 3" key="1">
    <citation type="submission" date="2023-10" db="EMBL/GenBank/DDBJ databases">
        <title>Draft genome sequence of Xylaria bambusicola isolate GMP-LS, the root and basal stem rot pathogen of sugarcane in Indonesia.</title>
        <authorList>
            <person name="Selvaraj P."/>
            <person name="Muralishankar V."/>
            <person name="Muruganantham S."/>
            <person name="Sp S."/>
            <person name="Haryani S."/>
            <person name="Lau K.J.X."/>
            <person name="Naqvi N.I."/>
        </authorList>
    </citation>
    <scope>NUCLEOTIDE SEQUENCE [LARGE SCALE GENOMIC DNA]</scope>
    <source>
        <strain evidence="2">GMP-LS</strain>
    </source>
</reference>
<keyword evidence="3" id="KW-1185">Reference proteome</keyword>
<feature type="region of interest" description="Disordered" evidence="1">
    <location>
        <begin position="1"/>
        <end position="23"/>
    </location>
</feature>
<sequence length="88" mass="9712">MNWKMNKSSRPTPAEAEDYSAIGGDYDDDETVTLKGSSTIVVSQAPLVVVMLGTVDRRTAPEIKRARARTVSSCRWYFQRQTGVCIAA</sequence>
<protein>
    <submittedName>
        <fullName evidence="2">Uncharacterized protein</fullName>
    </submittedName>
</protein>
<evidence type="ECO:0000313" key="2">
    <source>
        <dbReference type="EMBL" id="KAK5627447.1"/>
    </source>
</evidence>
<comment type="caution">
    <text evidence="2">The sequence shown here is derived from an EMBL/GenBank/DDBJ whole genome shotgun (WGS) entry which is preliminary data.</text>
</comment>
<evidence type="ECO:0000256" key="1">
    <source>
        <dbReference type="SAM" id="MobiDB-lite"/>
    </source>
</evidence>
<gene>
    <name evidence="2" type="ORF">RRF57_003162</name>
</gene>
<evidence type="ECO:0000313" key="3">
    <source>
        <dbReference type="Proteomes" id="UP001305414"/>
    </source>
</evidence>
<accession>A0AAN7UG73</accession>
<dbReference type="EMBL" id="JAWHQM010000005">
    <property type="protein sequence ID" value="KAK5627447.1"/>
    <property type="molecule type" value="Genomic_DNA"/>
</dbReference>
<name>A0AAN7UG73_9PEZI</name>
<organism evidence="2 3">
    <name type="scientific">Xylaria bambusicola</name>
    <dbReference type="NCBI Taxonomy" id="326684"/>
    <lineage>
        <taxon>Eukaryota</taxon>
        <taxon>Fungi</taxon>
        <taxon>Dikarya</taxon>
        <taxon>Ascomycota</taxon>
        <taxon>Pezizomycotina</taxon>
        <taxon>Sordariomycetes</taxon>
        <taxon>Xylariomycetidae</taxon>
        <taxon>Xylariales</taxon>
        <taxon>Xylariaceae</taxon>
        <taxon>Xylaria</taxon>
    </lineage>
</organism>
<proteinExistence type="predicted"/>
<dbReference type="Proteomes" id="UP001305414">
    <property type="component" value="Unassembled WGS sequence"/>
</dbReference>
<dbReference type="AlphaFoldDB" id="A0AAN7UG73"/>